<accession>A0A834MHN4</accession>
<proteinExistence type="predicted"/>
<keyword evidence="3" id="KW-1185">Reference proteome</keyword>
<feature type="compositionally biased region" description="Basic and acidic residues" evidence="1">
    <location>
        <begin position="35"/>
        <end position="48"/>
    </location>
</feature>
<sequence length="79" mass="8579">MPRPFPALQRRLRSTSGVIKDTSAPSHRMGTQKADIIEDERRGEKTADIEWGDGVGKGGSGVRRRILDTGTGSSEKDVV</sequence>
<dbReference type="EMBL" id="JAACXV010000085">
    <property type="protein sequence ID" value="KAF7283963.1"/>
    <property type="molecule type" value="Genomic_DNA"/>
</dbReference>
<protein>
    <submittedName>
        <fullName evidence="2">Uncharacterized protein</fullName>
    </submittedName>
</protein>
<reference evidence="2" key="1">
    <citation type="submission" date="2020-08" db="EMBL/GenBank/DDBJ databases">
        <title>Genome sequencing and assembly of the red palm weevil Rhynchophorus ferrugineus.</title>
        <authorList>
            <person name="Dias G.B."/>
            <person name="Bergman C.M."/>
            <person name="Manee M."/>
        </authorList>
    </citation>
    <scope>NUCLEOTIDE SEQUENCE</scope>
    <source>
        <strain evidence="2">AA-2017</strain>
        <tissue evidence="2">Whole larva</tissue>
    </source>
</reference>
<name>A0A834MHN4_RHYFE</name>
<dbReference type="AlphaFoldDB" id="A0A834MHN4"/>
<feature type="region of interest" description="Disordered" evidence="1">
    <location>
        <begin position="1"/>
        <end position="79"/>
    </location>
</feature>
<comment type="caution">
    <text evidence="2">The sequence shown here is derived from an EMBL/GenBank/DDBJ whole genome shotgun (WGS) entry which is preliminary data.</text>
</comment>
<evidence type="ECO:0000256" key="1">
    <source>
        <dbReference type="SAM" id="MobiDB-lite"/>
    </source>
</evidence>
<evidence type="ECO:0000313" key="2">
    <source>
        <dbReference type="EMBL" id="KAF7283963.1"/>
    </source>
</evidence>
<gene>
    <name evidence="2" type="ORF">GWI33_022786</name>
</gene>
<evidence type="ECO:0000313" key="3">
    <source>
        <dbReference type="Proteomes" id="UP000625711"/>
    </source>
</evidence>
<organism evidence="2 3">
    <name type="scientific">Rhynchophorus ferrugineus</name>
    <name type="common">Red palm weevil</name>
    <name type="synonym">Curculio ferrugineus</name>
    <dbReference type="NCBI Taxonomy" id="354439"/>
    <lineage>
        <taxon>Eukaryota</taxon>
        <taxon>Metazoa</taxon>
        <taxon>Ecdysozoa</taxon>
        <taxon>Arthropoda</taxon>
        <taxon>Hexapoda</taxon>
        <taxon>Insecta</taxon>
        <taxon>Pterygota</taxon>
        <taxon>Neoptera</taxon>
        <taxon>Endopterygota</taxon>
        <taxon>Coleoptera</taxon>
        <taxon>Polyphaga</taxon>
        <taxon>Cucujiformia</taxon>
        <taxon>Curculionidae</taxon>
        <taxon>Dryophthorinae</taxon>
        <taxon>Rhynchophorus</taxon>
    </lineage>
</organism>
<dbReference type="Proteomes" id="UP000625711">
    <property type="component" value="Unassembled WGS sequence"/>
</dbReference>